<feature type="transmembrane region" description="Helical" evidence="1">
    <location>
        <begin position="275"/>
        <end position="295"/>
    </location>
</feature>
<feature type="transmembrane region" description="Helical" evidence="1">
    <location>
        <begin position="6"/>
        <end position="29"/>
    </location>
</feature>
<dbReference type="AlphaFoldDB" id="A0A811KE87"/>
<proteinExistence type="predicted"/>
<evidence type="ECO:0008006" key="4">
    <source>
        <dbReference type="Google" id="ProtNLM"/>
    </source>
</evidence>
<feature type="transmembrane region" description="Helical" evidence="1">
    <location>
        <begin position="197"/>
        <end position="215"/>
    </location>
</feature>
<evidence type="ECO:0000256" key="1">
    <source>
        <dbReference type="SAM" id="Phobius"/>
    </source>
</evidence>
<comment type="caution">
    <text evidence="2">The sequence shown here is derived from an EMBL/GenBank/DDBJ whole genome shotgun (WGS) entry which is preliminary data.</text>
</comment>
<reference evidence="2" key="1">
    <citation type="submission" date="2020-09" db="EMBL/GenBank/DDBJ databases">
        <authorList>
            <person name="Kikuchi T."/>
        </authorList>
    </citation>
    <scope>NUCLEOTIDE SEQUENCE</scope>
    <source>
        <strain evidence="2">SH1</strain>
    </source>
</reference>
<keyword evidence="3" id="KW-1185">Reference proteome</keyword>
<dbReference type="EMBL" id="CAJFCW020000003">
    <property type="protein sequence ID" value="CAG9102844.1"/>
    <property type="molecule type" value="Genomic_DNA"/>
</dbReference>
<dbReference type="Proteomes" id="UP000614601">
    <property type="component" value="Unassembled WGS sequence"/>
</dbReference>
<dbReference type="Pfam" id="PF10318">
    <property type="entry name" value="7TM_GPCR_Srh"/>
    <property type="match status" value="1"/>
</dbReference>
<feature type="transmembrane region" description="Helical" evidence="1">
    <location>
        <begin position="41"/>
        <end position="60"/>
    </location>
</feature>
<protein>
    <recommendedName>
        <fullName evidence="4">G_PROTEIN_RECEP_F1_2 domain-containing protein</fullName>
    </recommendedName>
</protein>
<feature type="transmembrane region" description="Helical" evidence="1">
    <location>
        <begin position="131"/>
        <end position="150"/>
    </location>
</feature>
<dbReference type="PANTHER" id="PTHR22943">
    <property type="entry name" value="7-TRANSMEMBRANE DOMAIN RECEPTOR C.ELEGANS"/>
    <property type="match status" value="1"/>
</dbReference>
<dbReference type="EMBL" id="CAJFDH010000003">
    <property type="protein sequence ID" value="CAD5214504.1"/>
    <property type="molecule type" value="Genomic_DNA"/>
</dbReference>
<feature type="transmembrane region" description="Helical" evidence="1">
    <location>
        <begin position="87"/>
        <end position="110"/>
    </location>
</feature>
<feature type="transmembrane region" description="Helical" evidence="1">
    <location>
        <begin position="236"/>
        <end position="255"/>
    </location>
</feature>
<dbReference type="InterPro" id="IPR019422">
    <property type="entry name" value="7TM_GPCR_serpentine_rcpt_Srh"/>
</dbReference>
<accession>A0A811KE87</accession>
<keyword evidence="1" id="KW-0812">Transmembrane</keyword>
<sequence>MLNIIYNILLTCTSVMSMSMSILVIFIALKRSPTGMHTYTPYIVNFTICDLLVSVTYGILVRPREIYPYDCISINGLVKYLPAYSGFVSTMLMLSGLVLCISAQCHCIIYRVLVLLDDKRLFVLFKSKKNWILTYTSNFTYCIFISLMLFKVQLKPDDIPQIKNLQLSQISLIDPKLPHLCIDRSNPNITLLSKLGIAGYAFVEVLSFICVFSIFRILNVKRAAFSKLTYKMHTQLGIALGAQIMAPVLFVMLPVMSVVYCGYMGWTLSDLNGQIVILAIDCYGGISSCLTLYLIKPYRRFVYDHVFRAISYVAHGSERGDSSVWAIKLNNTGITQQ</sequence>
<dbReference type="OrthoDB" id="5825733at2759"/>
<dbReference type="Proteomes" id="UP000783686">
    <property type="component" value="Unassembled WGS sequence"/>
</dbReference>
<keyword evidence="1" id="KW-0472">Membrane</keyword>
<organism evidence="2 3">
    <name type="scientific">Bursaphelenchus okinawaensis</name>
    <dbReference type="NCBI Taxonomy" id="465554"/>
    <lineage>
        <taxon>Eukaryota</taxon>
        <taxon>Metazoa</taxon>
        <taxon>Ecdysozoa</taxon>
        <taxon>Nematoda</taxon>
        <taxon>Chromadorea</taxon>
        <taxon>Rhabditida</taxon>
        <taxon>Tylenchina</taxon>
        <taxon>Tylenchomorpha</taxon>
        <taxon>Aphelenchoidea</taxon>
        <taxon>Aphelenchoididae</taxon>
        <taxon>Bursaphelenchus</taxon>
    </lineage>
</organism>
<dbReference type="PANTHER" id="PTHR22943:SF248">
    <property type="entry name" value="SEVEN TM RECEPTOR"/>
    <property type="match status" value="1"/>
</dbReference>
<evidence type="ECO:0000313" key="2">
    <source>
        <dbReference type="EMBL" id="CAD5214504.1"/>
    </source>
</evidence>
<gene>
    <name evidence="2" type="ORF">BOKJ2_LOCUS5626</name>
</gene>
<keyword evidence="1" id="KW-1133">Transmembrane helix</keyword>
<name>A0A811KE87_9BILA</name>
<evidence type="ECO:0000313" key="3">
    <source>
        <dbReference type="Proteomes" id="UP000614601"/>
    </source>
</evidence>